<dbReference type="InterPro" id="IPR046781">
    <property type="entry name" value="Phage_ORF5"/>
</dbReference>
<protein>
    <submittedName>
        <fullName evidence="1">Nonstructural protein</fullName>
    </submittedName>
</protein>
<dbReference type="Pfam" id="PF20577">
    <property type="entry name" value="Phage_ORF5"/>
    <property type="match status" value="1"/>
</dbReference>
<name>A0A4P8PK57_9VIRU</name>
<proteinExistence type="predicted"/>
<evidence type="ECO:0000313" key="1">
    <source>
        <dbReference type="EMBL" id="QCQ84852.1"/>
    </source>
</evidence>
<organism evidence="1">
    <name type="scientific">Blackfly microvirus SF02</name>
    <dbReference type="NCBI Taxonomy" id="2576452"/>
    <lineage>
        <taxon>Viruses</taxon>
        <taxon>Monodnaviria</taxon>
        <taxon>Sangervirae</taxon>
        <taxon>Phixviricota</taxon>
        <taxon>Malgrandaviricetes</taxon>
        <taxon>Petitvirales</taxon>
        <taxon>Microviridae</taxon>
        <taxon>Microvirus</taxon>
    </lineage>
</organism>
<sequence length="74" mass="8244">MEAFLQPFFSPTHGAAIRSLTEACNDPKHAFFTGAKYYSLYHLGAFDDADGRIYSNDNGPPVFLMDCVQLINKP</sequence>
<reference evidence="1" key="1">
    <citation type="submission" date="2018-12" db="EMBL/GenBank/DDBJ databases">
        <title>Singled stranded DNA viruses identified in blackflies (Austrosimulium ungulatum) sampled in New Zealand.</title>
        <authorList>
            <person name="Kraberger S."/>
            <person name="Fontenele R.S."/>
            <person name="Schmidlin K."/>
            <person name="Walters M."/>
            <person name="Varsani A."/>
        </authorList>
    </citation>
    <scope>NUCLEOTIDE SEQUENCE [LARGE SCALE GENOMIC DNA]</scope>
    <source>
        <strain evidence="1">104</strain>
    </source>
</reference>
<dbReference type="Proteomes" id="UP000322145">
    <property type="component" value="Segment"/>
</dbReference>
<accession>A0A4P8PK57</accession>
<dbReference type="EMBL" id="MK249178">
    <property type="protein sequence ID" value="QCQ84852.1"/>
    <property type="molecule type" value="Genomic_DNA"/>
</dbReference>